<gene>
    <name evidence="5" type="ORF">M1843_13800</name>
</gene>
<dbReference type="Proteomes" id="UP001651050">
    <property type="component" value="Unassembled WGS sequence"/>
</dbReference>
<protein>
    <submittedName>
        <fullName evidence="5">Glycosyltransferase</fullName>
        <ecNumber evidence="5">2.4.-.-</ecNumber>
    </submittedName>
</protein>
<proteinExistence type="predicted"/>
<dbReference type="Pfam" id="PF13439">
    <property type="entry name" value="Glyco_transf_4"/>
    <property type="match status" value="1"/>
</dbReference>
<sequence length="418" mass="43208">MSGPRSRGRLRVLVLGHTAELGGAELALVRLCEALRQDASGAGLDVQVVLLADGPLVTLLEGTGTPVRVVGADPELVTAGRATLASLSRASLRRASAAARTVVALRRVVRTVRPDVVHTTTLKADVLGLVAAWTSRVPVVWHVHDRVAPDYLPPAVVRVLRSAARHGPRAVVANSRATAATLPGVRDLTVAYPGFAPGQALAALPPAQAAARSGRPRVVGLLGRVSPTKGQLELVRAAPAVLARHPDVVFRLVGAPAFGAGGYARDVEAEVRRLGLEGRVELAGFAPDPAAALDALALCVHASPVPEPFGQVVVEAMVRGVPVVATDAGGVPEILRADGSPLGSLVPPGDPRALADAIIAVLDDPRAAHEVAVRAHAVALERFSVAVTAATVSAVWRRAARRGRAPRRPPVPARPRTA</sequence>
<keyword evidence="2 5" id="KW-0808">Transferase</keyword>
<name>A0ABT0J5Q5_9MICO</name>
<dbReference type="EMBL" id="JALQCY010000004">
    <property type="protein sequence ID" value="MCK9794820.1"/>
    <property type="molecule type" value="Genomic_DNA"/>
</dbReference>
<keyword evidence="1 5" id="KW-0328">Glycosyltransferase</keyword>
<organism evidence="5 6">
    <name type="scientific">Isoptericola peretonis</name>
    <dbReference type="NCBI Taxonomy" id="2918523"/>
    <lineage>
        <taxon>Bacteria</taxon>
        <taxon>Bacillati</taxon>
        <taxon>Actinomycetota</taxon>
        <taxon>Actinomycetes</taxon>
        <taxon>Micrococcales</taxon>
        <taxon>Promicromonosporaceae</taxon>
        <taxon>Isoptericola</taxon>
    </lineage>
</organism>
<accession>A0ABT0J5Q5</accession>
<dbReference type="RefSeq" id="WP_416344681.1">
    <property type="nucleotide sequence ID" value="NZ_JALQCY010000004.1"/>
</dbReference>
<evidence type="ECO:0000313" key="5">
    <source>
        <dbReference type="EMBL" id="MCK9794820.1"/>
    </source>
</evidence>
<dbReference type="EC" id="2.4.-.-" evidence="5"/>
<evidence type="ECO:0000259" key="4">
    <source>
        <dbReference type="Pfam" id="PF13439"/>
    </source>
</evidence>
<evidence type="ECO:0000259" key="3">
    <source>
        <dbReference type="Pfam" id="PF00534"/>
    </source>
</evidence>
<evidence type="ECO:0000256" key="1">
    <source>
        <dbReference type="ARBA" id="ARBA00022676"/>
    </source>
</evidence>
<dbReference type="SUPFAM" id="SSF53756">
    <property type="entry name" value="UDP-Glycosyltransferase/glycogen phosphorylase"/>
    <property type="match status" value="1"/>
</dbReference>
<dbReference type="Gene3D" id="3.40.50.2000">
    <property type="entry name" value="Glycogen Phosphorylase B"/>
    <property type="match status" value="2"/>
</dbReference>
<comment type="caution">
    <text evidence="5">The sequence shown here is derived from an EMBL/GenBank/DDBJ whole genome shotgun (WGS) entry which is preliminary data.</text>
</comment>
<dbReference type="InterPro" id="IPR028098">
    <property type="entry name" value="Glyco_trans_4-like_N"/>
</dbReference>
<evidence type="ECO:0000256" key="2">
    <source>
        <dbReference type="ARBA" id="ARBA00022679"/>
    </source>
</evidence>
<feature type="domain" description="Glycosyltransferase subfamily 4-like N-terminal" evidence="4">
    <location>
        <begin position="22"/>
        <end position="184"/>
    </location>
</feature>
<dbReference type="GO" id="GO:0016757">
    <property type="term" value="F:glycosyltransferase activity"/>
    <property type="evidence" value="ECO:0007669"/>
    <property type="project" value="UniProtKB-KW"/>
</dbReference>
<dbReference type="PANTHER" id="PTHR12526:SF636">
    <property type="entry name" value="BLL3647 PROTEIN"/>
    <property type="match status" value="1"/>
</dbReference>
<reference evidence="5 6" key="1">
    <citation type="submission" date="2022-02" db="EMBL/GenBank/DDBJ databases">
        <title>The car tank lid bacteriome: a reservoir of bacteria with potential in bioremediation of fuel.</title>
        <authorList>
            <person name="Vidal-Verdu A."/>
            <person name="Gomez-Martinez D."/>
            <person name="Latorre-Perez A."/>
            <person name="Pereto J."/>
            <person name="Porcar M."/>
        </authorList>
    </citation>
    <scope>NUCLEOTIDE SEQUENCE [LARGE SCALE GENOMIC DNA]</scope>
    <source>
        <strain evidence="5 6">4D.3</strain>
    </source>
</reference>
<dbReference type="PANTHER" id="PTHR12526">
    <property type="entry name" value="GLYCOSYLTRANSFERASE"/>
    <property type="match status" value="1"/>
</dbReference>
<keyword evidence="6" id="KW-1185">Reference proteome</keyword>
<dbReference type="Pfam" id="PF00534">
    <property type="entry name" value="Glycos_transf_1"/>
    <property type="match status" value="1"/>
</dbReference>
<feature type="domain" description="Glycosyl transferase family 1" evidence="3">
    <location>
        <begin position="213"/>
        <end position="371"/>
    </location>
</feature>
<evidence type="ECO:0000313" key="6">
    <source>
        <dbReference type="Proteomes" id="UP001651050"/>
    </source>
</evidence>
<dbReference type="InterPro" id="IPR001296">
    <property type="entry name" value="Glyco_trans_1"/>
</dbReference>